<evidence type="ECO:0008006" key="5">
    <source>
        <dbReference type="Google" id="ProtNLM"/>
    </source>
</evidence>
<comment type="caution">
    <text evidence="3">The sequence shown here is derived from an EMBL/GenBank/DDBJ whole genome shotgun (WGS) entry which is preliminary data.</text>
</comment>
<organism evidence="3 4">
    <name type="scientific">Streptomyces similanensis</name>
    <dbReference type="NCBI Taxonomy" id="1274988"/>
    <lineage>
        <taxon>Bacteria</taxon>
        <taxon>Bacillati</taxon>
        <taxon>Actinomycetota</taxon>
        <taxon>Actinomycetes</taxon>
        <taxon>Kitasatosporales</taxon>
        <taxon>Streptomycetaceae</taxon>
        <taxon>Streptomyces</taxon>
    </lineage>
</organism>
<name>A0ABP9LR94_9ACTN</name>
<dbReference type="EMBL" id="BAABKC010000143">
    <property type="protein sequence ID" value="GAA5081482.1"/>
    <property type="molecule type" value="Genomic_DNA"/>
</dbReference>
<keyword evidence="2" id="KW-0812">Transmembrane</keyword>
<dbReference type="Proteomes" id="UP001500124">
    <property type="component" value="Unassembled WGS sequence"/>
</dbReference>
<evidence type="ECO:0000256" key="2">
    <source>
        <dbReference type="SAM" id="Phobius"/>
    </source>
</evidence>
<evidence type="ECO:0000256" key="1">
    <source>
        <dbReference type="SAM" id="MobiDB-lite"/>
    </source>
</evidence>
<keyword evidence="2" id="KW-0472">Membrane</keyword>
<feature type="transmembrane region" description="Helical" evidence="2">
    <location>
        <begin position="181"/>
        <end position="204"/>
    </location>
</feature>
<dbReference type="InterPro" id="IPR046862">
    <property type="entry name" value="Rhomboid_2"/>
</dbReference>
<keyword evidence="2" id="KW-1133">Transmembrane helix</keyword>
<evidence type="ECO:0000313" key="4">
    <source>
        <dbReference type="Proteomes" id="UP001500124"/>
    </source>
</evidence>
<reference evidence="4" key="1">
    <citation type="journal article" date="2019" name="Int. J. Syst. Evol. Microbiol.">
        <title>The Global Catalogue of Microorganisms (GCM) 10K type strain sequencing project: providing services to taxonomists for standard genome sequencing and annotation.</title>
        <authorList>
            <consortium name="The Broad Institute Genomics Platform"/>
            <consortium name="The Broad Institute Genome Sequencing Center for Infectious Disease"/>
            <person name="Wu L."/>
            <person name="Ma J."/>
        </authorList>
    </citation>
    <scope>NUCLEOTIDE SEQUENCE [LARGE SCALE GENOMIC DNA]</scope>
    <source>
        <strain evidence="4">JCM 18410</strain>
    </source>
</reference>
<feature type="transmembrane region" description="Helical" evidence="2">
    <location>
        <begin position="89"/>
        <end position="113"/>
    </location>
</feature>
<proteinExistence type="predicted"/>
<gene>
    <name evidence="3" type="ORF">GCM10023336_75440</name>
</gene>
<keyword evidence="4" id="KW-1185">Reference proteome</keyword>
<feature type="region of interest" description="Disordered" evidence="1">
    <location>
        <begin position="1"/>
        <end position="30"/>
    </location>
</feature>
<dbReference type="RefSeq" id="WP_345672548.1">
    <property type="nucleotide sequence ID" value="NZ_BAABKC010000143.1"/>
</dbReference>
<feature type="transmembrane region" description="Helical" evidence="2">
    <location>
        <begin position="240"/>
        <end position="257"/>
    </location>
</feature>
<evidence type="ECO:0000313" key="3">
    <source>
        <dbReference type="EMBL" id="GAA5081482.1"/>
    </source>
</evidence>
<sequence>MERTAPDEAATSPGLNGVPRQRPGREHTGAVPEAASVVAVPDAASLVAVPDEAPAVVAVPDGAFVGAGRAGVRAVLRGARRWRPRLSRLLPTPAATPFTFVYGAVLVLTSLAARYASPAVMDAVYRSSSTDVAHLVKTPVPVLAGSALWIAGGIASPYSLCFLLVLTGLERRAGTLRAAGVFLAGHVLATLATEVPVGLAVLAGDLPDSSLHRLDYGISFGVAASLGALAGLLRPWPRWILLAGFAGAALSDLLTFADPMTSAGHLVAVTLGVASWPVVRGRRGGGADG</sequence>
<dbReference type="Pfam" id="PF20401">
    <property type="entry name" value="Rhomboid_2"/>
    <property type="match status" value="1"/>
</dbReference>
<protein>
    <recommendedName>
        <fullName evidence="5">Integral membrane protein</fullName>
    </recommendedName>
</protein>
<feature type="transmembrane region" description="Helical" evidence="2">
    <location>
        <begin position="147"/>
        <end position="169"/>
    </location>
</feature>
<accession>A0ABP9LR94</accession>
<feature type="transmembrane region" description="Helical" evidence="2">
    <location>
        <begin position="216"/>
        <end position="233"/>
    </location>
</feature>